<keyword evidence="2" id="KW-1185">Reference proteome</keyword>
<sequence length="59" mass="6979">MAGVNIQYHFKKVFIYDDHQHSIIIDWKMSKNAVNLMVTQMAQPDQTTAQWIWKLVNMA</sequence>
<comment type="caution">
    <text evidence="1">The sequence shown here is derived from an EMBL/GenBank/DDBJ whole genome shotgun (WGS) entry which is preliminary data.</text>
</comment>
<dbReference type="AlphaFoldDB" id="A0AAE3H7H0"/>
<gene>
    <name evidence="1" type="ORF">EGI31_21435</name>
</gene>
<organism evidence="1 2">
    <name type="scientific">Lacihabitans soyangensis</name>
    <dbReference type="NCBI Taxonomy" id="869394"/>
    <lineage>
        <taxon>Bacteria</taxon>
        <taxon>Pseudomonadati</taxon>
        <taxon>Bacteroidota</taxon>
        <taxon>Cytophagia</taxon>
        <taxon>Cytophagales</taxon>
        <taxon>Leadbetterellaceae</taxon>
        <taxon>Lacihabitans</taxon>
    </lineage>
</organism>
<reference evidence="1 2" key="1">
    <citation type="submission" date="2018-11" db="EMBL/GenBank/DDBJ databases">
        <title>Novel bacteria species description.</title>
        <authorList>
            <person name="Han J.-H."/>
        </authorList>
    </citation>
    <scope>NUCLEOTIDE SEQUENCE [LARGE SCALE GENOMIC DNA]</scope>
    <source>
        <strain evidence="1 2">KCTC23259</strain>
    </source>
</reference>
<evidence type="ECO:0000313" key="1">
    <source>
        <dbReference type="EMBL" id="MCP9765506.1"/>
    </source>
</evidence>
<evidence type="ECO:0000313" key="2">
    <source>
        <dbReference type="Proteomes" id="UP001204144"/>
    </source>
</evidence>
<dbReference type="Proteomes" id="UP001204144">
    <property type="component" value="Unassembled WGS sequence"/>
</dbReference>
<accession>A0AAE3H7H0</accession>
<proteinExistence type="predicted"/>
<protein>
    <submittedName>
        <fullName evidence="1">Uncharacterized protein</fullName>
    </submittedName>
</protein>
<name>A0AAE3H7H0_9BACT</name>
<dbReference type="EMBL" id="RJUF01000184">
    <property type="protein sequence ID" value="MCP9765506.1"/>
    <property type="molecule type" value="Genomic_DNA"/>
</dbReference>